<feature type="region of interest" description="Disordered" evidence="1">
    <location>
        <begin position="182"/>
        <end position="569"/>
    </location>
</feature>
<feature type="compositionally biased region" description="Low complexity" evidence="1">
    <location>
        <begin position="244"/>
        <end position="255"/>
    </location>
</feature>
<feature type="compositionally biased region" description="Basic and acidic residues" evidence="1">
    <location>
        <begin position="518"/>
        <end position="530"/>
    </location>
</feature>
<comment type="caution">
    <text evidence="2">The sequence shown here is derived from an EMBL/GenBank/DDBJ whole genome shotgun (WGS) entry which is preliminary data.</text>
</comment>
<feature type="compositionally biased region" description="Polar residues" evidence="1">
    <location>
        <begin position="154"/>
        <end position="166"/>
    </location>
</feature>
<feature type="compositionally biased region" description="Low complexity" evidence="1">
    <location>
        <begin position="506"/>
        <end position="516"/>
    </location>
</feature>
<feature type="compositionally biased region" description="Basic and acidic residues" evidence="1">
    <location>
        <begin position="596"/>
        <end position="614"/>
    </location>
</feature>
<evidence type="ECO:0000313" key="3">
    <source>
        <dbReference type="Proteomes" id="UP000566819"/>
    </source>
</evidence>
<gene>
    <name evidence="2" type="ORF">G7Y89_g9581</name>
</gene>
<proteinExistence type="predicted"/>
<feature type="region of interest" description="Disordered" evidence="1">
    <location>
        <begin position="645"/>
        <end position="707"/>
    </location>
</feature>
<feature type="compositionally biased region" description="Basic and acidic residues" evidence="1">
    <location>
        <begin position="137"/>
        <end position="153"/>
    </location>
</feature>
<keyword evidence="3" id="KW-1185">Reference proteome</keyword>
<feature type="compositionally biased region" description="Polar residues" evidence="1">
    <location>
        <begin position="462"/>
        <end position="497"/>
    </location>
</feature>
<evidence type="ECO:0000256" key="1">
    <source>
        <dbReference type="SAM" id="MobiDB-lite"/>
    </source>
</evidence>
<reference evidence="2 3" key="1">
    <citation type="submission" date="2020-03" db="EMBL/GenBank/DDBJ databases">
        <title>Draft Genome Sequence of Cudoniella acicularis.</title>
        <authorList>
            <person name="Buettner E."/>
            <person name="Kellner H."/>
        </authorList>
    </citation>
    <scope>NUCLEOTIDE SEQUENCE [LARGE SCALE GENOMIC DNA]</scope>
    <source>
        <strain evidence="2 3">DSM 108380</strain>
    </source>
</reference>
<feature type="compositionally biased region" description="Basic and acidic residues" evidence="1">
    <location>
        <begin position="558"/>
        <end position="567"/>
    </location>
</feature>
<feature type="region of interest" description="Disordered" evidence="1">
    <location>
        <begin position="1"/>
        <end position="170"/>
    </location>
</feature>
<dbReference type="OrthoDB" id="5244050at2759"/>
<feature type="region of interest" description="Disordered" evidence="1">
    <location>
        <begin position="596"/>
        <end position="627"/>
    </location>
</feature>
<accession>A0A8H4VZH9</accession>
<feature type="compositionally biased region" description="Polar residues" evidence="1">
    <location>
        <begin position="438"/>
        <end position="454"/>
    </location>
</feature>
<dbReference type="Proteomes" id="UP000566819">
    <property type="component" value="Unassembled WGS sequence"/>
</dbReference>
<organism evidence="2 3">
    <name type="scientific">Cudoniella acicularis</name>
    <dbReference type="NCBI Taxonomy" id="354080"/>
    <lineage>
        <taxon>Eukaryota</taxon>
        <taxon>Fungi</taxon>
        <taxon>Dikarya</taxon>
        <taxon>Ascomycota</taxon>
        <taxon>Pezizomycotina</taxon>
        <taxon>Leotiomycetes</taxon>
        <taxon>Helotiales</taxon>
        <taxon>Tricladiaceae</taxon>
        <taxon>Cudoniella</taxon>
    </lineage>
</organism>
<feature type="compositionally biased region" description="Low complexity" evidence="1">
    <location>
        <begin position="61"/>
        <end position="81"/>
    </location>
</feature>
<feature type="compositionally biased region" description="Polar residues" evidence="1">
    <location>
        <begin position="82"/>
        <end position="94"/>
    </location>
</feature>
<sequence>MGRTSKFSFPIPGRTKHTSTKETPPAKPRTQSQNLSKAQRILGTDDLNVDYTPTKEDEPSWRYSSSRSSRMSISISESTQSTNETGSTKGTQYGQWEHESGLSRNQHLHGKASSTLLGQPYGDDGTTMGSSASRRLRHEDSSSTLRSHYDRQKSPLSISQQTSASSARDLALRKGFPPVIQRSPLLQVEASIDPFDTQFTTGSRDPKRATGRSSDSESRKKPAKLDLSMLFPRSRKHGGKSSDSESLALSPSSISTNVSRAPSITGRRKLAKSRSKESLKSQKHSIRSTESHDPAHRHPNGATHQLYDHYEQMPVRSPRMDRIPESRVPSRNASRQMGDNHNERSHLSSKPAQEGEIRSTSAEREPFSWKNVRSSMISERGRNEASSIASISSRNTKTSRHTSGSGISNSDLKLKSVLSLSSDSEGDLSDPGAVRAINMSSNSRASRLLNGSSSGRKDDRPTSTYKSEGLSPRTQSSRRAPPSRVNNFLSVPGTSYAHTPLSPPYSSSKTEISKSPSHSKETRQQSQKDKRSSRHTPSVLSARSSLQPTPPLSPTSVEFRETSEETSRFMAVTKQEEALLEALRLKRARMREKIIEEHEIAKSPPRIPDKDTSRYSETSSVGTVRGVPGERQRILLYLDTPVSESQHIDMAEPSPDLSDFLSFGSDEESTPRGSWVGPSKGQPRPDSAVSPRMRNKKASPMTPPSAARLSAVGAIGGFRNDRAEGGGAKKRGTGVRFVDDSKLVNAQDFLMDENEADELWDL</sequence>
<evidence type="ECO:0000313" key="2">
    <source>
        <dbReference type="EMBL" id="KAF4628573.1"/>
    </source>
</evidence>
<name>A0A8H4VZH9_9HELO</name>
<feature type="compositionally biased region" description="Basic and acidic residues" evidence="1">
    <location>
        <begin position="287"/>
        <end position="296"/>
    </location>
</feature>
<protein>
    <submittedName>
        <fullName evidence="2">Uncharacterized protein</fullName>
    </submittedName>
</protein>
<feature type="compositionally biased region" description="Basic and acidic residues" evidence="1">
    <location>
        <begin position="204"/>
        <end position="224"/>
    </location>
</feature>
<feature type="compositionally biased region" description="Low complexity" evidence="1">
    <location>
        <begin position="408"/>
        <end position="423"/>
    </location>
</feature>
<dbReference type="EMBL" id="JAAMPI010000792">
    <property type="protein sequence ID" value="KAF4628573.1"/>
    <property type="molecule type" value="Genomic_DNA"/>
</dbReference>
<dbReference type="AlphaFoldDB" id="A0A8H4VZH9"/>
<feature type="compositionally biased region" description="Polar residues" evidence="1">
    <location>
        <begin position="384"/>
        <end position="407"/>
    </location>
</feature>
<feature type="compositionally biased region" description="Basic and acidic residues" evidence="1">
    <location>
        <begin position="353"/>
        <end position="367"/>
    </location>
</feature>